<dbReference type="PIRSF" id="PIRSF001365">
    <property type="entry name" value="DHDPS"/>
    <property type="match status" value="1"/>
</dbReference>
<dbReference type="SUPFAM" id="SSF51569">
    <property type="entry name" value="Aldolase"/>
    <property type="match status" value="1"/>
</dbReference>
<dbReference type="GO" id="GO:0008840">
    <property type="term" value="F:4-hydroxy-tetrahydrodipicolinate synthase activity"/>
    <property type="evidence" value="ECO:0007669"/>
    <property type="project" value="TreeGrafter"/>
</dbReference>
<dbReference type="PANTHER" id="PTHR12128:SF66">
    <property type="entry name" value="4-HYDROXY-2-OXOGLUTARATE ALDOLASE, MITOCHONDRIAL"/>
    <property type="match status" value="1"/>
</dbReference>
<dbReference type="RefSeq" id="WP_187079516.1">
    <property type="nucleotide sequence ID" value="NZ_JACORU010000001.1"/>
</dbReference>
<comment type="caution">
    <text evidence="5">The sequence shown here is derived from an EMBL/GenBank/DDBJ whole genome shotgun (WGS) entry which is preliminary data.</text>
</comment>
<keyword evidence="2 3" id="KW-0456">Lyase</keyword>
<protein>
    <submittedName>
        <fullName evidence="5">Dihydrodipicolinate synthase family protein</fullName>
    </submittedName>
</protein>
<keyword evidence="6" id="KW-1185">Reference proteome</keyword>
<dbReference type="Gene3D" id="3.20.20.70">
    <property type="entry name" value="Aldolase class I"/>
    <property type="match status" value="1"/>
</dbReference>
<proteinExistence type="inferred from homology"/>
<reference evidence="5" key="1">
    <citation type="submission" date="2020-08" db="EMBL/GenBank/DDBJ databases">
        <title>Ramlibacter sp. GTP1 16S ribosomal RNA gene genome sequencing and assembly.</title>
        <authorList>
            <person name="Kang M."/>
        </authorList>
    </citation>
    <scope>NUCLEOTIDE SEQUENCE</scope>
    <source>
        <strain evidence="5">GTP1</strain>
    </source>
</reference>
<evidence type="ECO:0000313" key="5">
    <source>
        <dbReference type="EMBL" id="MBC5763046.1"/>
    </source>
</evidence>
<feature type="active site" description="Schiff-base intermediate with substrate" evidence="4">
    <location>
        <position position="178"/>
    </location>
</feature>
<evidence type="ECO:0000256" key="1">
    <source>
        <dbReference type="ARBA" id="ARBA00007592"/>
    </source>
</evidence>
<organism evidence="5 6">
    <name type="scientific">Ramlibacter albus</name>
    <dbReference type="NCBI Taxonomy" id="2079448"/>
    <lineage>
        <taxon>Bacteria</taxon>
        <taxon>Pseudomonadati</taxon>
        <taxon>Pseudomonadota</taxon>
        <taxon>Betaproteobacteria</taxon>
        <taxon>Burkholderiales</taxon>
        <taxon>Comamonadaceae</taxon>
        <taxon>Ramlibacter</taxon>
    </lineage>
</organism>
<dbReference type="Pfam" id="PF00701">
    <property type="entry name" value="DHDPS"/>
    <property type="match status" value="1"/>
</dbReference>
<comment type="similarity">
    <text evidence="1 3">Belongs to the DapA family.</text>
</comment>
<dbReference type="Proteomes" id="UP000596827">
    <property type="component" value="Unassembled WGS sequence"/>
</dbReference>
<dbReference type="InterPro" id="IPR013785">
    <property type="entry name" value="Aldolase_TIM"/>
</dbReference>
<dbReference type="PRINTS" id="PR00146">
    <property type="entry name" value="DHPICSNTHASE"/>
</dbReference>
<accession>A0A923M5C6</accession>
<feature type="active site" description="Proton donor/acceptor" evidence="4">
    <location>
        <position position="150"/>
    </location>
</feature>
<dbReference type="InterPro" id="IPR002220">
    <property type="entry name" value="DapA-like"/>
</dbReference>
<dbReference type="SMART" id="SM01130">
    <property type="entry name" value="DHDPS"/>
    <property type="match status" value="1"/>
</dbReference>
<name>A0A923M5C6_9BURK</name>
<dbReference type="AlphaFoldDB" id="A0A923M5C6"/>
<gene>
    <name evidence="5" type="ORF">H8R02_01175</name>
</gene>
<evidence type="ECO:0000313" key="6">
    <source>
        <dbReference type="Proteomes" id="UP000596827"/>
    </source>
</evidence>
<dbReference type="PANTHER" id="PTHR12128">
    <property type="entry name" value="DIHYDRODIPICOLINATE SYNTHASE"/>
    <property type="match status" value="1"/>
</dbReference>
<dbReference type="EMBL" id="JACORU010000001">
    <property type="protein sequence ID" value="MBC5763046.1"/>
    <property type="molecule type" value="Genomic_DNA"/>
</dbReference>
<sequence length="332" mass="35997">MSRNTLSLDDIRGAWVIMPTPAREGADDPLARDTVDLDETARTVDALIQAGVDGIMSLGTLGECATLSWDEKQAFVGAAVEAARGRVPFFAGTTTLSTRETIEHTRAVRKLGADGTMLGLPMWCPPTLRMAVDFYRDVANACPETAICVYANAEAFRFDYPAAFWAQVAEIPQVICAKYLGIGTLLRDINASKRRIRFLPVNNDYYGAARMEPDFCTAFWSGGAVCGPELVTSLRDEVAKARGTGDWQRARKLSDAAAAASALFMPPGGFAEFARYNVGLEKARANAGGWMNAGPARRPYHELPTGLLEGAQKSGQRWAELAQQVRDGTFFA</sequence>
<evidence type="ECO:0000256" key="2">
    <source>
        <dbReference type="ARBA" id="ARBA00023239"/>
    </source>
</evidence>
<evidence type="ECO:0000256" key="3">
    <source>
        <dbReference type="PIRNR" id="PIRNR001365"/>
    </source>
</evidence>
<evidence type="ECO:0000256" key="4">
    <source>
        <dbReference type="PIRSR" id="PIRSR001365-1"/>
    </source>
</evidence>